<evidence type="ECO:0000259" key="10">
    <source>
        <dbReference type="PROSITE" id="PS50929"/>
    </source>
</evidence>
<dbReference type="PANTHER" id="PTHR24221:SF590">
    <property type="entry name" value="COMPONENT LINKED WITH THE ASSEMBLY OF CYTOCHROME' TRANSPORT TRANSMEMBRANE ATP-BINDING PROTEIN ABC TRANSPORTER CYDD-RELATED"/>
    <property type="match status" value="1"/>
</dbReference>
<evidence type="ECO:0000313" key="11">
    <source>
        <dbReference type="EMBL" id="MBM7507413.1"/>
    </source>
</evidence>
<dbReference type="Pfam" id="PF00664">
    <property type="entry name" value="ABC_membrane"/>
    <property type="match status" value="1"/>
</dbReference>
<sequence length="1123" mass="116026">MRPTDPRLLRRLGPARLPLAVVLACGGVGALLVIAQAFAVTGLVVAAVEGAGAGSWVLATVAVLAGRGLVGWVGDVAAARSAALVGSDVRRHLVARLLAPGGPDVAQGRLSLLVTRGVSATEPYLTRYLPALVLAAVLPLLTVAAIATQDVLSAGIVVATLPLVPVFGILVGLATRDRADAQWRALSSLSGHFLDVVRGLPTLVGFRRAQAQSSTIRRITDDYRRRSMGTLRVAFASSAVLELVATLSVALVAVTVGLRLAEGGLDLRTALVVLLLAPEAYWPLRRVGAEFHAAAEGVAAFEQLSEVLDAPAAVPLEGAAPAAGPGPLVVRALSLTRPGRQAPVLHDLDLVVPERGLTALTGPSGCGKSTLLSLLAGLLEPTAGHLTRGGAPLEVTAQSWQRQVAWLPQRPGFVAGTIADNLRLGRSGAGDDELWEALARVALEERVRDLPDGLGSWLGEDGAGLSAGERARLALARVVVADRAWLLLDEPTAHLDELTEQVVADTLLELARSRAVVVVAHRPALVALADHVVALPGPAAPVPVAPRSSAPASAPARTPAPGAAQDPAPRRDPGLGLATLLSAAASASGVALTATAGWLIVQASTMPPVLTLMVAIVGVRTFGLARPALRYAERLRSHDVVLRMLAERRVSVYDALVPLVPGRLGRRRGDLLAALVDDVDSELDHRLRVQLPVRAFALVVVLAVGVTSLLEPRAALVVALTSVLAGAAAYLLGRWGAARAERQGIALRAALSDQVVAATALADELVMWQGVDRVAVGPVVGLSDRLGAAATRAAAWWGAARAWVLLVTGIGVAASAWWLDGLVVTGALSAPVLALLLLVPLALADVALPLADAGALSARTDAARRRVADLVGRTPAVVDSPEPAPAPAGHEVALEHVSAGWEGADAVRDLGLRLPEGGSVALVGPSGSGKSTVAALLLRFLDPVSGDVALGGRCLGTLALDHVRGTVGLVDDDPHVFASTLVENVRLARPGASDADVEAALRSARLGDWLDQLPEGLDTWLGDGHAAVSGGERARLAVARSLLADQRVLVLDEPTAHLDEATAEELAAEVLGARRRVDGGSRAARDRAGRSVVWITHARAGLDRVEEVVDVRGRTLTQEQPHA</sequence>
<evidence type="ECO:0000313" key="12">
    <source>
        <dbReference type="Proteomes" id="UP000732378"/>
    </source>
</evidence>
<dbReference type="PROSITE" id="PS50893">
    <property type="entry name" value="ABC_TRANSPORTER_2"/>
    <property type="match status" value="2"/>
</dbReference>
<dbReference type="InterPro" id="IPR027417">
    <property type="entry name" value="P-loop_NTPase"/>
</dbReference>
<evidence type="ECO:0000256" key="6">
    <source>
        <dbReference type="ARBA" id="ARBA00023136"/>
    </source>
</evidence>
<feature type="transmembrane region" description="Helical" evidence="8">
    <location>
        <begin position="575"/>
        <end position="600"/>
    </location>
</feature>
<dbReference type="PANTHER" id="PTHR24221">
    <property type="entry name" value="ATP-BINDING CASSETTE SUB-FAMILY B"/>
    <property type="match status" value="1"/>
</dbReference>
<dbReference type="Gene3D" id="1.20.1560.10">
    <property type="entry name" value="ABC transporter type 1, transmembrane domain"/>
    <property type="match status" value="2"/>
</dbReference>
<dbReference type="Gene3D" id="3.40.50.300">
    <property type="entry name" value="P-loop containing nucleotide triphosphate hydrolases"/>
    <property type="match status" value="2"/>
</dbReference>
<comment type="caution">
    <text evidence="11">The sequence shown here is derived from an EMBL/GenBank/DDBJ whole genome shotgun (WGS) entry which is preliminary data.</text>
</comment>
<feature type="transmembrane region" description="Helical" evidence="8">
    <location>
        <begin position="128"/>
        <end position="147"/>
    </location>
</feature>
<feature type="domain" description="ABC transmembrane type-1" evidence="10">
    <location>
        <begin position="577"/>
        <end position="752"/>
    </location>
</feature>
<evidence type="ECO:0000256" key="2">
    <source>
        <dbReference type="ARBA" id="ARBA00022692"/>
    </source>
</evidence>
<evidence type="ECO:0000256" key="3">
    <source>
        <dbReference type="ARBA" id="ARBA00022741"/>
    </source>
</evidence>
<dbReference type="Proteomes" id="UP000732378">
    <property type="component" value="Unassembled WGS sequence"/>
</dbReference>
<evidence type="ECO:0000256" key="8">
    <source>
        <dbReference type="SAM" id="Phobius"/>
    </source>
</evidence>
<dbReference type="NCBIfam" id="TIGR02857">
    <property type="entry name" value="CydD"/>
    <property type="match status" value="1"/>
</dbReference>
<dbReference type="Pfam" id="PF00005">
    <property type="entry name" value="ABC_tran"/>
    <property type="match status" value="2"/>
</dbReference>
<dbReference type="InterPro" id="IPR014216">
    <property type="entry name" value="ABC_transptr_CydD"/>
</dbReference>
<feature type="domain" description="ABC transmembrane type-1" evidence="10">
    <location>
        <begin position="20"/>
        <end position="296"/>
    </location>
</feature>
<feature type="transmembrane region" description="Helical" evidence="8">
    <location>
        <begin position="802"/>
        <end position="819"/>
    </location>
</feature>
<feature type="region of interest" description="Disordered" evidence="7">
    <location>
        <begin position="544"/>
        <end position="571"/>
    </location>
</feature>
<name>A0ABS2M895_9ACTN</name>
<dbReference type="EMBL" id="JAFBBZ010000001">
    <property type="protein sequence ID" value="MBM7507413.1"/>
    <property type="molecule type" value="Genomic_DNA"/>
</dbReference>
<feature type="transmembrane region" description="Helical" evidence="8">
    <location>
        <begin position="691"/>
        <end position="710"/>
    </location>
</feature>
<dbReference type="InterPro" id="IPR003439">
    <property type="entry name" value="ABC_transporter-like_ATP-bd"/>
</dbReference>
<dbReference type="NCBIfam" id="TIGR02868">
    <property type="entry name" value="CydC"/>
    <property type="match status" value="1"/>
</dbReference>
<feature type="transmembrane region" description="Helical" evidence="8">
    <location>
        <begin position="153"/>
        <end position="174"/>
    </location>
</feature>
<comment type="subcellular location">
    <subcellularLocation>
        <location evidence="1">Cell membrane</location>
        <topology evidence="1">Multi-pass membrane protein</topology>
    </subcellularLocation>
</comment>
<feature type="transmembrane region" description="Helical" evidence="8">
    <location>
        <begin position="53"/>
        <end position="74"/>
    </location>
</feature>
<feature type="transmembrane region" description="Helical" evidence="8">
    <location>
        <begin position="831"/>
        <end position="856"/>
    </location>
</feature>
<keyword evidence="4 11" id="KW-0067">ATP-binding</keyword>
<keyword evidence="12" id="KW-1185">Reference proteome</keyword>
<evidence type="ECO:0000256" key="7">
    <source>
        <dbReference type="SAM" id="MobiDB-lite"/>
    </source>
</evidence>
<proteinExistence type="predicted"/>
<keyword evidence="2 8" id="KW-0812">Transmembrane</keyword>
<reference evidence="11 12" key="1">
    <citation type="submission" date="2021-01" db="EMBL/GenBank/DDBJ databases">
        <title>Sequencing the genomes of 1000 actinobacteria strains.</title>
        <authorList>
            <person name="Klenk H.-P."/>
        </authorList>
    </citation>
    <scope>NUCLEOTIDE SEQUENCE [LARGE SCALE GENOMIC DNA]</scope>
    <source>
        <strain evidence="11 12">DSM 18239</strain>
    </source>
</reference>
<organism evidence="11 12">
    <name type="scientific">Nocardioides salarius</name>
    <dbReference type="NCBI Taxonomy" id="374513"/>
    <lineage>
        <taxon>Bacteria</taxon>
        <taxon>Bacillati</taxon>
        <taxon>Actinomycetota</taxon>
        <taxon>Actinomycetes</taxon>
        <taxon>Propionibacteriales</taxon>
        <taxon>Nocardioidaceae</taxon>
        <taxon>Nocardioides</taxon>
    </lineage>
</organism>
<dbReference type="CDD" id="cd03228">
    <property type="entry name" value="ABCC_MRP_Like"/>
    <property type="match status" value="1"/>
</dbReference>
<dbReference type="InterPro" id="IPR014223">
    <property type="entry name" value="ABC_CydC/D"/>
</dbReference>
<dbReference type="SUPFAM" id="SSF52540">
    <property type="entry name" value="P-loop containing nucleoside triphosphate hydrolases"/>
    <property type="match status" value="2"/>
</dbReference>
<feature type="domain" description="ABC transporter" evidence="9">
    <location>
        <begin position="330"/>
        <end position="562"/>
    </location>
</feature>
<gene>
    <name evidence="11" type="ORF">JOE61_001227</name>
</gene>
<dbReference type="InterPro" id="IPR039421">
    <property type="entry name" value="Type_1_exporter"/>
</dbReference>
<feature type="compositionally biased region" description="Low complexity" evidence="7">
    <location>
        <begin position="545"/>
        <end position="564"/>
    </location>
</feature>
<keyword evidence="3" id="KW-0547">Nucleotide-binding</keyword>
<dbReference type="PROSITE" id="PS50929">
    <property type="entry name" value="ABC_TM1F"/>
    <property type="match status" value="2"/>
</dbReference>
<feature type="transmembrane region" description="Helical" evidence="8">
    <location>
        <begin position="21"/>
        <end position="47"/>
    </location>
</feature>
<dbReference type="CDD" id="cd18584">
    <property type="entry name" value="ABC_6TM_AarD_CydD"/>
    <property type="match status" value="1"/>
</dbReference>
<dbReference type="GO" id="GO:0005524">
    <property type="term" value="F:ATP binding"/>
    <property type="evidence" value="ECO:0007669"/>
    <property type="project" value="UniProtKB-KW"/>
</dbReference>
<dbReference type="InterPro" id="IPR003593">
    <property type="entry name" value="AAA+_ATPase"/>
</dbReference>
<dbReference type="PROSITE" id="PS00211">
    <property type="entry name" value="ABC_TRANSPORTER_1"/>
    <property type="match status" value="2"/>
</dbReference>
<evidence type="ECO:0000259" key="9">
    <source>
        <dbReference type="PROSITE" id="PS50893"/>
    </source>
</evidence>
<feature type="domain" description="ABC transporter" evidence="9">
    <location>
        <begin position="892"/>
        <end position="1121"/>
    </location>
</feature>
<evidence type="ECO:0000256" key="5">
    <source>
        <dbReference type="ARBA" id="ARBA00022989"/>
    </source>
</evidence>
<dbReference type="RefSeq" id="WP_193668954.1">
    <property type="nucleotide sequence ID" value="NZ_JACDTV010000007.1"/>
</dbReference>
<feature type="transmembrane region" description="Helical" evidence="8">
    <location>
        <begin position="716"/>
        <end position="733"/>
    </location>
</feature>
<dbReference type="InterPro" id="IPR011527">
    <property type="entry name" value="ABC1_TM_dom"/>
</dbReference>
<dbReference type="InterPro" id="IPR017871">
    <property type="entry name" value="ABC_transporter-like_CS"/>
</dbReference>
<evidence type="ECO:0000256" key="1">
    <source>
        <dbReference type="ARBA" id="ARBA00004651"/>
    </source>
</evidence>
<feature type="transmembrane region" description="Helical" evidence="8">
    <location>
        <begin position="233"/>
        <end position="261"/>
    </location>
</feature>
<keyword evidence="6 8" id="KW-0472">Membrane</keyword>
<keyword evidence="5 8" id="KW-1133">Transmembrane helix</keyword>
<evidence type="ECO:0000256" key="4">
    <source>
        <dbReference type="ARBA" id="ARBA00022840"/>
    </source>
</evidence>
<accession>A0ABS2M895</accession>
<dbReference type="InterPro" id="IPR036640">
    <property type="entry name" value="ABC1_TM_sf"/>
</dbReference>
<protein>
    <submittedName>
        <fullName evidence="11">ATP-binding cassette subfamily C protein CydCD</fullName>
    </submittedName>
</protein>
<dbReference type="SMART" id="SM00382">
    <property type="entry name" value="AAA"/>
    <property type="match status" value="2"/>
</dbReference>
<dbReference type="SUPFAM" id="SSF90123">
    <property type="entry name" value="ABC transporter transmembrane region"/>
    <property type="match status" value="2"/>
</dbReference>